<dbReference type="EMBL" id="CAJNOK010008078">
    <property type="protein sequence ID" value="CAF1053417.1"/>
    <property type="molecule type" value="Genomic_DNA"/>
</dbReference>
<proteinExistence type="predicted"/>
<dbReference type="Proteomes" id="UP000677228">
    <property type="component" value="Unassembled WGS sequence"/>
</dbReference>
<organism evidence="2 3">
    <name type="scientific">Didymodactylos carnosus</name>
    <dbReference type="NCBI Taxonomy" id="1234261"/>
    <lineage>
        <taxon>Eukaryota</taxon>
        <taxon>Metazoa</taxon>
        <taxon>Spiralia</taxon>
        <taxon>Gnathifera</taxon>
        <taxon>Rotifera</taxon>
        <taxon>Eurotatoria</taxon>
        <taxon>Bdelloidea</taxon>
        <taxon>Philodinida</taxon>
        <taxon>Philodinidae</taxon>
        <taxon>Didymodactylos</taxon>
    </lineage>
</organism>
<name>A0A8S2JRG2_9BILA</name>
<accession>A0A8S2JRG2</accession>
<sequence>MVSSKGFGIPSTGGARKIRDKFCGKYITLPFSADCLRDISCCSGRVSCLSSLGTVPIHILFAAENFETVGFFSLDNDEKQL</sequence>
<comment type="caution">
    <text evidence="2">The sequence shown here is derived from an EMBL/GenBank/DDBJ whole genome shotgun (WGS) entry which is preliminary data.</text>
</comment>
<reference evidence="2" key="1">
    <citation type="submission" date="2021-02" db="EMBL/GenBank/DDBJ databases">
        <authorList>
            <person name="Nowell W R."/>
        </authorList>
    </citation>
    <scope>NUCLEOTIDE SEQUENCE</scope>
</reference>
<dbReference type="Proteomes" id="UP000682733">
    <property type="component" value="Unassembled WGS sequence"/>
</dbReference>
<gene>
    <name evidence="1" type="ORF">OVA965_LOCUS17054</name>
    <name evidence="2" type="ORF">TMI583_LOCUS17064</name>
</gene>
<protein>
    <submittedName>
        <fullName evidence="2">Uncharacterized protein</fullName>
    </submittedName>
</protein>
<evidence type="ECO:0000313" key="2">
    <source>
        <dbReference type="EMBL" id="CAF3819939.1"/>
    </source>
</evidence>
<dbReference type="AlphaFoldDB" id="A0A8S2JRG2"/>
<evidence type="ECO:0000313" key="3">
    <source>
        <dbReference type="Proteomes" id="UP000682733"/>
    </source>
</evidence>
<dbReference type="EMBL" id="CAJOBA010008091">
    <property type="protein sequence ID" value="CAF3819939.1"/>
    <property type="molecule type" value="Genomic_DNA"/>
</dbReference>
<evidence type="ECO:0000313" key="1">
    <source>
        <dbReference type="EMBL" id="CAF1053417.1"/>
    </source>
</evidence>